<keyword evidence="2" id="KW-1185">Reference proteome</keyword>
<accession>E3SI91</accession>
<dbReference type="KEGG" id="vg:10327544"/>
<evidence type="ECO:0000313" key="2">
    <source>
        <dbReference type="Proteomes" id="UP000006523"/>
    </source>
</evidence>
<dbReference type="GeneID" id="10327544"/>
<dbReference type="RefSeq" id="YP_004322975.1">
    <property type="nucleotide sequence ID" value="NC_015282.1"/>
</dbReference>
<gene>
    <name evidence="1" type="ORF">SSM1_084</name>
</gene>
<evidence type="ECO:0000313" key="1">
    <source>
        <dbReference type="EMBL" id="ADO97266.1"/>
    </source>
</evidence>
<protein>
    <submittedName>
        <fullName evidence="1">Uncharacterized protein</fullName>
    </submittedName>
</protein>
<reference evidence="1 2" key="1">
    <citation type="journal article" date="2010" name="Environ. Microbiol.">
        <title>Genomic analysis of oceanic cyanobacterial myoviruses compared with T4-like myoviruses from diverse hosts and environments.</title>
        <authorList>
            <person name="Sullivan M.B."/>
            <person name="Huang K.H."/>
            <person name="Ignacio-Espinoza J.C."/>
            <person name="Berlin A.M."/>
            <person name="Kelly L."/>
            <person name="Weigele P.R."/>
            <person name="DeFrancesco A.S."/>
            <person name="Kern S.E."/>
            <person name="Thompson L.R."/>
            <person name="Young S."/>
            <person name="Yandava C."/>
            <person name="Fu R."/>
            <person name="Krastins B."/>
            <person name="Chase M."/>
            <person name="Sarracino D."/>
            <person name="Osburne M.S."/>
            <person name="Henn M.R."/>
            <person name="Chisholm S.W."/>
        </authorList>
    </citation>
    <scope>NUCLEOTIDE SEQUENCE [LARGE SCALE GENOMIC DNA]</scope>
    <source>
        <strain evidence="1">6501-1</strain>
    </source>
</reference>
<sequence>MTKQIIETEHHVVEFESKKIYKQVLEKCEELDINLDHYLFEFDLDLEEN</sequence>
<organism evidence="1 2">
    <name type="scientific">Synechococcus phage S-SM1</name>
    <dbReference type="NCBI Taxonomy" id="444859"/>
    <lineage>
        <taxon>Viruses</taxon>
        <taxon>Duplodnaviria</taxon>
        <taxon>Heunggongvirae</taxon>
        <taxon>Uroviricota</taxon>
        <taxon>Caudoviricetes</taxon>
        <taxon>Pantevenvirales</taxon>
        <taxon>Kyanoviridae</taxon>
        <taxon>Thetisvirus</taxon>
        <taxon>Thetisvirus ssm1</taxon>
    </lineage>
</organism>
<proteinExistence type="predicted"/>
<dbReference type="Proteomes" id="UP000006523">
    <property type="component" value="Segment"/>
</dbReference>
<name>E3SI91_9CAUD</name>
<dbReference type="EMBL" id="GU071094">
    <property type="protein sequence ID" value="ADO97266.1"/>
    <property type="molecule type" value="Genomic_DNA"/>
</dbReference>